<evidence type="ECO:0000313" key="3">
    <source>
        <dbReference type="EMBL" id="KYD26256.1"/>
    </source>
</evidence>
<name>A0A150MP56_GEOSE</name>
<feature type="transmembrane region" description="Helical" evidence="2">
    <location>
        <begin position="12"/>
        <end position="34"/>
    </location>
</feature>
<sequence length="106" mass="11829">MKQRRSVMHHIGVGLIIASFVVGVIPPIAPFLPFSTAAKASIVAVAIVAAEIMFWIGALLVGKEAASKLKKYWDPKHWRIKRRLSDQTNDGEQRQDGSREMTTMKK</sequence>
<comment type="caution">
    <text evidence="3">The sequence shown here is derived from an EMBL/GenBank/DDBJ whole genome shotgun (WGS) entry which is preliminary data.</text>
</comment>
<dbReference type="InterPro" id="IPR047961">
    <property type="entry name" value="Transp_suffix-like"/>
</dbReference>
<evidence type="ECO:0008006" key="5">
    <source>
        <dbReference type="Google" id="ProtNLM"/>
    </source>
</evidence>
<gene>
    <name evidence="3" type="ORF">B4109_1429</name>
</gene>
<protein>
    <recommendedName>
        <fullName evidence="5">Transporter suffix domain-containing protein</fullName>
    </recommendedName>
</protein>
<feature type="region of interest" description="Disordered" evidence="1">
    <location>
        <begin position="83"/>
        <end position="106"/>
    </location>
</feature>
<feature type="transmembrane region" description="Helical" evidence="2">
    <location>
        <begin position="40"/>
        <end position="61"/>
    </location>
</feature>
<keyword evidence="2" id="KW-0472">Membrane</keyword>
<keyword evidence="2" id="KW-1133">Transmembrane helix</keyword>
<evidence type="ECO:0000256" key="2">
    <source>
        <dbReference type="SAM" id="Phobius"/>
    </source>
</evidence>
<feature type="compositionally biased region" description="Basic and acidic residues" evidence="1">
    <location>
        <begin position="91"/>
        <end position="106"/>
    </location>
</feature>
<dbReference type="NCBIfam" id="NF033684">
    <property type="entry name" value="suffix_2_RND"/>
    <property type="match status" value="1"/>
</dbReference>
<organism evidence="3 4">
    <name type="scientific">Geobacillus stearothermophilus</name>
    <name type="common">Bacillus stearothermophilus</name>
    <dbReference type="NCBI Taxonomy" id="1422"/>
    <lineage>
        <taxon>Bacteria</taxon>
        <taxon>Bacillati</taxon>
        <taxon>Bacillota</taxon>
        <taxon>Bacilli</taxon>
        <taxon>Bacillales</taxon>
        <taxon>Anoxybacillaceae</taxon>
        <taxon>Geobacillus</taxon>
    </lineage>
</organism>
<reference evidence="3 4" key="1">
    <citation type="submission" date="2016-01" db="EMBL/GenBank/DDBJ databases">
        <title>Draft Genome Sequences of Seven Thermophilic Sporeformers Isolated from Foods.</title>
        <authorList>
            <person name="Berendsen E.M."/>
            <person name="Wells-Bennik M.H."/>
            <person name="Krawcyk A.O."/>
            <person name="De Jong A."/>
            <person name="Holsappel S."/>
            <person name="Eijlander R.T."/>
            <person name="Kuipers O.P."/>
        </authorList>
    </citation>
    <scope>NUCLEOTIDE SEQUENCE [LARGE SCALE GENOMIC DNA]</scope>
    <source>
        <strain evidence="3 4">B4109</strain>
    </source>
</reference>
<evidence type="ECO:0000256" key="1">
    <source>
        <dbReference type="SAM" id="MobiDB-lite"/>
    </source>
</evidence>
<dbReference type="Proteomes" id="UP000075424">
    <property type="component" value="Unassembled WGS sequence"/>
</dbReference>
<dbReference type="AlphaFoldDB" id="A0A150MP56"/>
<dbReference type="EMBL" id="LQYV01000071">
    <property type="protein sequence ID" value="KYD26256.1"/>
    <property type="molecule type" value="Genomic_DNA"/>
</dbReference>
<keyword evidence="2" id="KW-0812">Transmembrane</keyword>
<evidence type="ECO:0000313" key="4">
    <source>
        <dbReference type="Proteomes" id="UP000075424"/>
    </source>
</evidence>
<accession>A0A150MP56</accession>
<proteinExistence type="predicted"/>
<dbReference type="PATRIC" id="fig|1422.18.peg.43"/>